<dbReference type="InterPro" id="IPR027417">
    <property type="entry name" value="P-loop_NTPase"/>
</dbReference>
<dbReference type="STRING" id="1429867.A0A0G4P3F9"/>
<evidence type="ECO:0000256" key="2">
    <source>
        <dbReference type="ARBA" id="ARBA00023043"/>
    </source>
</evidence>
<feature type="compositionally biased region" description="Acidic residues" evidence="4">
    <location>
        <begin position="1195"/>
        <end position="1213"/>
    </location>
</feature>
<dbReference type="Pfam" id="PF00023">
    <property type="entry name" value="Ank"/>
    <property type="match status" value="2"/>
</dbReference>
<dbReference type="EMBL" id="HG793138">
    <property type="protein sequence ID" value="CRL20860.1"/>
    <property type="molecule type" value="Genomic_DNA"/>
</dbReference>
<sequence length="2173" mass="239997">MTHKAAARENLWTLAFHSLPPATKEALERYQNEKAIETVDTTLKAVRDKQIVCLQKRWTIKTRAGKRLIVRDVLDKVAFWLNKFKEVGDIAVQYDPTHASLPWAGVRALLQASINDLQTFTSVAEGLETLARITTRYSILENIYLPSAGQPLSSAQSKLCDALVALYSESLKYLDDIGKYYERSTAKRIARSLVAPSDSVETFLKDISTKEAEVEKIAQTVQTEILKEKSDQLGQSLKVFQDEGRSSVESLKKLFHSLEAPLVRFSDPLVQFQESLDLQQRRKFLMWLSDENYKQQHESTYKEVVQGTANWILSDKQYQSWQASSACSTLWVHGIPGCGKTKLASIIVQQHLDAILQNTCSAPVAYIYCSNTKTSLSSLTSDAILRNVVKQLAVTQQGQKVRQEIWDEFKKRQKAADMDGLDPLPLTVDECIQMLLSLTLDCPATIIIDGLDELVGNQLDILTSLRTLASESSSLIKIMISSREDTHIAQELHDAISLPVTVCENSEDIKIFVQHSVSSAITNRKLLGGSVSKALSDHLVESLYQGARGMFLWPAMQLEYLCDRRKFKLEEDIIVALKSLPPSLISTFDNLYARINLFEHHAKTVVMRIFAWLIAKERDLSASELLTAISSNKEADDSGISIASGTMDPQLILDLCCNFVMFDDNLKRFSFIHASVLEYLQGLPEYSVSMTNSIAAKRCIDYFLPDSDISTDTSSTEDETDSLDSPESFRDYDISYWAYHYLKVVEIHHKADLDNALKQFLSPEESMNFRFWLDDVKDQVEAKRPNPTQLKELNAMLNDQYSPLFMACVYGLAFILEFIEAEALRAGKPVDFNAKNSHGASALYVSARYGRLEAVRFLLDRGANPDITGGFFGNPLQAAAFQGYQDIVSVLVERKADLFAPGKFSSALDAALAGSSGPVIRFLLEASKITDGSKLEKILARASYDGHDEVVSYLLGNINQNEENDGNAADSSFHIALQAALLQGHARIAKRMLDSVADINLGIGHFGSALQAAAFGGHLSMVNLTLKRGADVNTRGRYGTALRAAALRGHSNVVRLLIEKGANVEGKDADAMQAAAFNGHLSTVGILIDSQLYNCDDSSSTPAVESASFRGHLEVTRLLLQTFGKKAAYHAFSAGLDGGRESVMQLALEWKPEIRASDLPDGSEGLCSMGGGLSLLPSRDSDYYRYIYAGSDNVEGSEDDEDSEDNVTSDDSEKEIPANESAIDMSPKRNTTSPWLAIEEEHGLGRTVKTDYDIGHGNGRFLRIAARKGLVDTVNVLIDQGFNINTTGNYSGPSSGKSTPIEVAAEAGRFEIVAVLLKRGAEVGQALSYAVRNEDTRMIRLILNERPETPLDWPQILNARGDYVQTVTPIVVAVACKRSRFLKILLAHAKHTSQPIIGYGLIMAARKGNMRYMRSILSDFQLKELGDVTSLARQQYDTFVLVSQIAAMRKSTPTMQLLLCHVASETIQEKLLECFVQVSISNAHCYAVLENVRHIFNPSFYDNLAGKALISIASMKELSPKGKNSKDLAALEEGFELLFESSPVFISALPDALREATKNNKLVLIKRILDWQRLACAMSTRKFATLINEADADGKTLLYFACTTGRPEIFFTFLDAGAHTCGLYDPVPFRLVDENKILGNKGDKANLLQVTLDAYQASGDTSPWYQGGRNLWERPLEVCWGPIVCHLLDAGLEIDLTYPGLVKLLYVACHQGALVYVKRLLGKGVSQSARSSGGFDSDMWLESALHVAAIGGQMAVAEYLLSHGADVRAKANLGNYSKTYSKTAIEAALERHPLSGSKTAIHKVCAYLVASGASESDAELLLVKACQEDNVPSVKRMLRRGTKLTDASAIKTEKLYRIFLQAGFNFHDHPATIGHLTENAMKSGNSGYFQELIDVYGLRLDSRDLVRAIVATSKRKGSRALFLGILIERCSLDINQVYQLPRRTTETTTILNDAACDFKDVDDVNFILQLDANPDSPGLRYTPLTTVLVRDAISTSGRSPGDTHPIIKALLDHGADPNGLRPIDLLPTGQVKYRTFRTPLLLAIIMNKPETARIVKTLLDHGADVNLGRISPLRLSQFFGQKDVENLLREHGARDNSDPDCPISDFVKVLSWKDTYGHRAAEMLLQNDQFVDSLTDGVAQSTSEHFESLSSDSSTSLGLPRPFPRISRRRHVG</sequence>
<feature type="region of interest" description="Disordered" evidence="4">
    <location>
        <begin position="2145"/>
        <end position="2173"/>
    </location>
</feature>
<organism evidence="7 8">
    <name type="scientific">Penicillium camemberti (strain FM 013)</name>
    <dbReference type="NCBI Taxonomy" id="1429867"/>
    <lineage>
        <taxon>Eukaryota</taxon>
        <taxon>Fungi</taxon>
        <taxon>Dikarya</taxon>
        <taxon>Ascomycota</taxon>
        <taxon>Pezizomycotina</taxon>
        <taxon>Eurotiomycetes</taxon>
        <taxon>Eurotiomycetidae</taxon>
        <taxon>Eurotiales</taxon>
        <taxon>Aspergillaceae</taxon>
        <taxon>Penicillium</taxon>
    </lineage>
</organism>
<dbReference type="Gene3D" id="3.40.50.300">
    <property type="entry name" value="P-loop containing nucleotide triphosphate hydrolases"/>
    <property type="match status" value="1"/>
</dbReference>
<evidence type="ECO:0000256" key="1">
    <source>
        <dbReference type="ARBA" id="ARBA00022737"/>
    </source>
</evidence>
<feature type="repeat" description="ANK" evidence="3">
    <location>
        <begin position="1005"/>
        <end position="1037"/>
    </location>
</feature>
<feature type="repeat" description="ANK" evidence="3">
    <location>
        <begin position="2035"/>
        <end position="2070"/>
    </location>
</feature>
<feature type="repeat" description="ANK" evidence="3">
    <location>
        <begin position="1037"/>
        <end position="1069"/>
    </location>
</feature>
<dbReference type="PROSITE" id="PS50297">
    <property type="entry name" value="ANK_REP_REGION"/>
    <property type="match status" value="6"/>
</dbReference>
<feature type="repeat" description="ANK" evidence="3">
    <location>
        <begin position="1296"/>
        <end position="1328"/>
    </location>
</feature>
<evidence type="ECO:0000259" key="6">
    <source>
        <dbReference type="Pfam" id="PF24883"/>
    </source>
</evidence>
<feature type="domain" description="Nephrocystin 3-like N-terminal" evidence="6">
    <location>
        <begin position="307"/>
        <end position="483"/>
    </location>
</feature>
<dbReference type="Proteomes" id="UP000053732">
    <property type="component" value="Unassembled WGS sequence"/>
</dbReference>
<evidence type="ECO:0000313" key="8">
    <source>
        <dbReference type="Proteomes" id="UP000053732"/>
    </source>
</evidence>
<accession>A0A0G4P3F9</accession>
<dbReference type="InterPro" id="IPR056884">
    <property type="entry name" value="NPHP3-like_N"/>
</dbReference>
<keyword evidence="8" id="KW-1185">Reference proteome</keyword>
<evidence type="ECO:0000313" key="7">
    <source>
        <dbReference type="EMBL" id="CRL20860.1"/>
    </source>
</evidence>
<dbReference type="SMART" id="SM00248">
    <property type="entry name" value="ANK"/>
    <property type="match status" value="18"/>
</dbReference>
<dbReference type="PANTHER" id="PTHR24198:SF165">
    <property type="entry name" value="ANKYRIN REPEAT-CONTAINING PROTEIN-RELATED"/>
    <property type="match status" value="1"/>
</dbReference>
<dbReference type="SUPFAM" id="SSF48403">
    <property type="entry name" value="Ankyrin repeat"/>
    <property type="match status" value="4"/>
</dbReference>
<dbReference type="Pfam" id="PF24883">
    <property type="entry name" value="NPHP3_N"/>
    <property type="match status" value="1"/>
</dbReference>
<dbReference type="InterPro" id="IPR002110">
    <property type="entry name" value="Ankyrin_rpt"/>
</dbReference>
<protein>
    <submittedName>
        <fullName evidence="7">Ankyrin repeat-containing domain</fullName>
    </submittedName>
</protein>
<proteinExistence type="predicted"/>
<dbReference type="PANTHER" id="PTHR24198">
    <property type="entry name" value="ANKYRIN REPEAT AND PROTEIN KINASE DOMAIN-CONTAINING PROTEIN"/>
    <property type="match status" value="1"/>
</dbReference>
<dbReference type="InterPro" id="IPR036770">
    <property type="entry name" value="Ankyrin_rpt-contain_sf"/>
</dbReference>
<feature type="domain" description="DUF7708" evidence="5">
    <location>
        <begin position="74"/>
        <end position="222"/>
    </location>
</feature>
<keyword evidence="1" id="KW-0677">Repeat</keyword>
<reference evidence="7 8" key="1">
    <citation type="journal article" date="2014" name="Nat. Commun.">
        <title>Multiple recent horizontal transfers of a large genomic region in cheese making fungi.</title>
        <authorList>
            <person name="Cheeseman K."/>
            <person name="Ropars J."/>
            <person name="Renault P."/>
            <person name="Dupont J."/>
            <person name="Gouzy J."/>
            <person name="Branca A."/>
            <person name="Abraham A.L."/>
            <person name="Ceppi M."/>
            <person name="Conseiller E."/>
            <person name="Debuchy R."/>
            <person name="Malagnac F."/>
            <person name="Goarin A."/>
            <person name="Silar P."/>
            <person name="Lacoste S."/>
            <person name="Sallet E."/>
            <person name="Bensimon A."/>
            <person name="Giraud T."/>
            <person name="Brygoo Y."/>
        </authorList>
    </citation>
    <scope>NUCLEOTIDE SEQUENCE [LARGE SCALE GENOMIC DNA]</scope>
    <source>
        <strain evidence="8">FM 013</strain>
    </source>
</reference>
<dbReference type="Gene3D" id="1.25.40.20">
    <property type="entry name" value="Ankyrin repeat-containing domain"/>
    <property type="match status" value="5"/>
</dbReference>
<feature type="region of interest" description="Disordered" evidence="4">
    <location>
        <begin position="1193"/>
        <end position="1235"/>
    </location>
</feature>
<evidence type="ECO:0000256" key="3">
    <source>
        <dbReference type="PROSITE-ProRule" id="PRU00023"/>
    </source>
</evidence>
<dbReference type="Pfam" id="PF12796">
    <property type="entry name" value="Ank_2"/>
    <property type="match status" value="2"/>
</dbReference>
<feature type="compositionally biased region" description="Low complexity" evidence="4">
    <location>
        <begin position="2148"/>
        <end position="2157"/>
    </location>
</feature>
<feature type="repeat" description="ANK" evidence="3">
    <location>
        <begin position="838"/>
        <end position="870"/>
    </location>
</feature>
<keyword evidence="2 3" id="KW-0040">ANK repeat</keyword>
<dbReference type="PROSITE" id="PS50088">
    <property type="entry name" value="ANK_REPEAT"/>
    <property type="match status" value="6"/>
</dbReference>
<dbReference type="InterPro" id="IPR056125">
    <property type="entry name" value="DUF7708"/>
</dbReference>
<evidence type="ECO:0000259" key="5">
    <source>
        <dbReference type="Pfam" id="PF24809"/>
    </source>
</evidence>
<dbReference type="SUPFAM" id="SSF52540">
    <property type="entry name" value="P-loop containing nucleoside triphosphate hydrolases"/>
    <property type="match status" value="1"/>
</dbReference>
<evidence type="ECO:0000256" key="4">
    <source>
        <dbReference type="SAM" id="MobiDB-lite"/>
    </source>
</evidence>
<feature type="repeat" description="ANK" evidence="3">
    <location>
        <begin position="1743"/>
        <end position="1772"/>
    </location>
</feature>
<dbReference type="Pfam" id="PF24809">
    <property type="entry name" value="DUF7708"/>
    <property type="match status" value="1"/>
</dbReference>
<gene>
    <name evidence="7" type="ORF">PCAMFM013_S005g000024</name>
</gene>
<name>A0A0G4P3F9_PENC3</name>